<evidence type="ECO:0000313" key="2">
    <source>
        <dbReference type="Proteomes" id="UP000663671"/>
    </source>
</evidence>
<accession>A0A8A1MIF7</accession>
<protein>
    <submittedName>
        <fullName evidence="1">Uncharacterized protein</fullName>
    </submittedName>
</protein>
<evidence type="ECO:0000313" key="1">
    <source>
        <dbReference type="EMBL" id="QSS65645.1"/>
    </source>
</evidence>
<dbReference type="OrthoDB" id="10634785at2759"/>
<gene>
    <name evidence="1" type="ORF">I7I51_06491</name>
</gene>
<dbReference type="Proteomes" id="UP000663671">
    <property type="component" value="Chromosome 3"/>
</dbReference>
<organism evidence="1 2">
    <name type="scientific">Ajellomyces capsulatus</name>
    <name type="common">Darling's disease fungus</name>
    <name type="synonym">Histoplasma capsulatum</name>
    <dbReference type="NCBI Taxonomy" id="5037"/>
    <lineage>
        <taxon>Eukaryota</taxon>
        <taxon>Fungi</taxon>
        <taxon>Dikarya</taxon>
        <taxon>Ascomycota</taxon>
        <taxon>Pezizomycotina</taxon>
        <taxon>Eurotiomycetes</taxon>
        <taxon>Eurotiomycetidae</taxon>
        <taxon>Onygenales</taxon>
        <taxon>Ajellomycetaceae</taxon>
        <taxon>Histoplasma</taxon>
    </lineage>
</organism>
<sequence>MTGHIQEDHIHGFRQARLQTARPTFIRHIRETFQSPRAMTRRLCLPPASYSQGAKIPSGITGNGIHAFLVVAVLCHRVSHYPADMQETPVGLCTASHGLLPARK</sequence>
<dbReference type="EMBL" id="CP069115">
    <property type="protein sequence ID" value="QSS65645.1"/>
    <property type="molecule type" value="Genomic_DNA"/>
</dbReference>
<name>A0A8A1MIF7_AJECA</name>
<dbReference type="VEuPathDB" id="FungiDB:I7I51_06491"/>
<reference evidence="1" key="1">
    <citation type="submission" date="2021-01" db="EMBL/GenBank/DDBJ databases">
        <title>Chromosome-level genome assembly of a human fungal pathogen reveals clustering of transcriptionally co-regulated genes.</title>
        <authorList>
            <person name="Voorhies M."/>
            <person name="Cohen S."/>
            <person name="Shea T.P."/>
            <person name="Petrus S."/>
            <person name="Munoz J.F."/>
            <person name="Poplawski S."/>
            <person name="Goldman W.E."/>
            <person name="Michael T."/>
            <person name="Cuomo C.A."/>
            <person name="Sil A."/>
            <person name="Beyhan S."/>
        </authorList>
    </citation>
    <scope>NUCLEOTIDE SEQUENCE</scope>
    <source>
        <strain evidence="1">WU24</strain>
    </source>
</reference>
<dbReference type="AlphaFoldDB" id="A0A8A1MIF7"/>
<proteinExistence type="predicted"/>